<dbReference type="Gene3D" id="1.10.3450.10">
    <property type="entry name" value="TTHA0068-like"/>
    <property type="match status" value="1"/>
</dbReference>
<proteinExistence type="predicted"/>
<gene>
    <name evidence="1" type="ORF">AB2B41_01935</name>
</gene>
<organism evidence="1 2">
    <name type="scientific">Sulfitobacter sediminis</name>
    <dbReference type="NCBI Taxonomy" id="3234186"/>
    <lineage>
        <taxon>Bacteria</taxon>
        <taxon>Pseudomonadati</taxon>
        <taxon>Pseudomonadota</taxon>
        <taxon>Alphaproteobacteria</taxon>
        <taxon>Rhodobacterales</taxon>
        <taxon>Roseobacteraceae</taxon>
        <taxon>Sulfitobacter</taxon>
    </lineage>
</organism>
<protein>
    <submittedName>
        <fullName evidence="1">DUF309 domain-containing protein</fullName>
    </submittedName>
</protein>
<evidence type="ECO:0000313" key="1">
    <source>
        <dbReference type="EMBL" id="MEW9918348.1"/>
    </source>
</evidence>
<dbReference type="RefSeq" id="WP_367876048.1">
    <property type="nucleotide sequence ID" value="NZ_JBFNXX010000001.1"/>
</dbReference>
<dbReference type="InterPro" id="IPR023203">
    <property type="entry name" value="TTHA0068_sf"/>
</dbReference>
<keyword evidence="2" id="KW-1185">Reference proteome</keyword>
<evidence type="ECO:0000313" key="2">
    <source>
        <dbReference type="Proteomes" id="UP001556098"/>
    </source>
</evidence>
<accession>A0ABV3RIH4</accession>
<reference evidence="1 2" key="1">
    <citation type="submission" date="2024-07" db="EMBL/GenBank/DDBJ databases">
        <title>Marimonas sp.nov., isolated from tidal-flat sediment.</title>
        <authorList>
            <person name="Jayan J.N."/>
            <person name="Lee S.S."/>
        </authorList>
    </citation>
    <scope>NUCLEOTIDE SEQUENCE [LARGE SCALE GENOMIC DNA]</scope>
    <source>
        <strain evidence="1 2">MJW-29</strain>
    </source>
</reference>
<dbReference type="Proteomes" id="UP001556098">
    <property type="component" value="Unassembled WGS sequence"/>
</dbReference>
<name>A0ABV3RIH4_9RHOB</name>
<dbReference type="EMBL" id="JBFNXX010000001">
    <property type="protein sequence ID" value="MEW9918348.1"/>
    <property type="molecule type" value="Genomic_DNA"/>
</dbReference>
<sequence>MTHGILMPPHAYVPGQTARHAEDWFDAIKASVTEKTPVDALADTSAFRAGLAYLEAGYFWECHEVLEAVWMRTPPGTEEREMVQALIQLANARLKLRMDRPKAAMRLCDMVEEHVRRLPRDKAILGQHAAALAKAVEGVRGGIKR</sequence>
<dbReference type="InterPro" id="IPR005500">
    <property type="entry name" value="DUF309"/>
</dbReference>
<comment type="caution">
    <text evidence="1">The sequence shown here is derived from an EMBL/GenBank/DDBJ whole genome shotgun (WGS) entry which is preliminary data.</text>
</comment>
<dbReference type="Pfam" id="PF03745">
    <property type="entry name" value="DUF309"/>
    <property type="match status" value="1"/>
</dbReference>
<dbReference type="SUPFAM" id="SSF140663">
    <property type="entry name" value="TTHA0068-like"/>
    <property type="match status" value="1"/>
</dbReference>